<accession>A0A2P6NYZ9</accession>
<dbReference type="PANTHER" id="PTHR46290">
    <property type="entry name" value="DI-N-ACETYLCHITOBIASE"/>
    <property type="match status" value="1"/>
</dbReference>
<dbReference type="InterPro" id="IPR001223">
    <property type="entry name" value="Glyco_hydro18_cat"/>
</dbReference>
<dbReference type="InterPro" id="IPR029070">
    <property type="entry name" value="Chitinase_insertion_sf"/>
</dbReference>
<evidence type="ECO:0000256" key="8">
    <source>
        <dbReference type="ARBA" id="ARBA00059340"/>
    </source>
</evidence>
<evidence type="ECO:0000256" key="2">
    <source>
        <dbReference type="ARBA" id="ARBA00009336"/>
    </source>
</evidence>
<dbReference type="GO" id="GO:0005615">
    <property type="term" value="C:extracellular space"/>
    <property type="evidence" value="ECO:0007669"/>
    <property type="project" value="TreeGrafter"/>
</dbReference>
<dbReference type="InterPro" id="IPR011583">
    <property type="entry name" value="Chitinase_II/V-like_cat"/>
</dbReference>
<comment type="similarity">
    <text evidence="2">Belongs to the glycosyl hydrolase 18 family.</text>
</comment>
<dbReference type="GO" id="GO:0016798">
    <property type="term" value="F:hydrolase activity, acting on glycosyl bonds"/>
    <property type="evidence" value="ECO:0007669"/>
    <property type="project" value="UniProtKB-KW"/>
</dbReference>
<dbReference type="Gene3D" id="3.20.20.80">
    <property type="entry name" value="Glycosidases"/>
    <property type="match status" value="1"/>
</dbReference>
<comment type="function">
    <text evidence="8">Involved in the degradation of asparagine-linked glycoproteins. May hydrolyze of N-acetyl-beta-D-glucosamine (1-4)N-acetylglucosamine chitobiose core from the reducing end of the bond.</text>
</comment>
<evidence type="ECO:0000256" key="6">
    <source>
        <dbReference type="ARBA" id="ARBA00023228"/>
    </source>
</evidence>
<sequence length="479" mass="53934">MRWHHLTLSILSIVGICCAIECPCEDQSLCGVLEVADRPEFYVFLVDNQQNRWKDYDWNTVTTVALFANDTLLYPEIYCHAHKHNVRIVTGADHFPLDKLNNDTLRAEWVDSQIQKVRAKVVEKGYDGINVDTEDELAAEDAQLLTLLVSSLRDGLKDISPYYQVTFDVAWSPDCIDKRCYDYVGLAAATDFLFVMSYDMRSQITGPCIASANTPSRLARQGVEKFLEMGIDPNLLVLGLPWYGYDYPCEDETNTTTTVCKIKKVPFRGVACSDAAGHERDFSLLEEIRRTSTTGRRWDASLEAPWWNYVNADDGKIHQVWYDDPQSLLIKVKWAKRLGMRGVGMWTGDFVYPKSKLHKPIGLSADSPSIVLLKDLMSVVLACAPSRLKSRGTKRSRAYFGGNILHLPLLSPYSWTRSRWSAVLPSFTACDLTFVSGLAHREPQSGDGAHLRVRLLQGADGGAIGSDRDRYSVEELVMK</sequence>
<keyword evidence="3 9" id="KW-0732">Signal</keyword>
<comment type="subcellular location">
    <subcellularLocation>
        <location evidence="1">Lysosome</location>
    </subcellularLocation>
</comment>
<dbReference type="GO" id="GO:0005764">
    <property type="term" value="C:lysosome"/>
    <property type="evidence" value="ECO:0007669"/>
    <property type="project" value="UniProtKB-SubCell"/>
</dbReference>
<dbReference type="InParanoid" id="A0A2P6NYZ9"/>
<dbReference type="STRING" id="1890364.A0A2P6NYZ9"/>
<feature type="domain" description="GH18" evidence="10">
    <location>
        <begin position="1"/>
        <end position="365"/>
    </location>
</feature>
<organism evidence="11 12">
    <name type="scientific">Planoprotostelium fungivorum</name>
    <dbReference type="NCBI Taxonomy" id="1890364"/>
    <lineage>
        <taxon>Eukaryota</taxon>
        <taxon>Amoebozoa</taxon>
        <taxon>Evosea</taxon>
        <taxon>Variosea</taxon>
        <taxon>Cavosteliida</taxon>
        <taxon>Cavosteliaceae</taxon>
        <taxon>Planoprotostelium</taxon>
    </lineage>
</organism>
<protein>
    <submittedName>
        <fullName evidence="11">Di-N-acetylchitobiase-like</fullName>
    </submittedName>
</protein>
<feature type="signal peptide" evidence="9">
    <location>
        <begin position="1"/>
        <end position="19"/>
    </location>
</feature>
<evidence type="ECO:0000256" key="5">
    <source>
        <dbReference type="ARBA" id="ARBA00023180"/>
    </source>
</evidence>
<evidence type="ECO:0000256" key="3">
    <source>
        <dbReference type="ARBA" id="ARBA00022729"/>
    </source>
</evidence>
<dbReference type="PANTHER" id="PTHR46290:SF1">
    <property type="entry name" value="DI-N-ACETYLCHITOBIASE"/>
    <property type="match status" value="1"/>
</dbReference>
<keyword evidence="4" id="KW-0378">Hydrolase</keyword>
<dbReference type="Gene3D" id="3.10.50.10">
    <property type="match status" value="1"/>
</dbReference>
<evidence type="ECO:0000256" key="9">
    <source>
        <dbReference type="SAM" id="SignalP"/>
    </source>
</evidence>
<keyword evidence="12" id="KW-1185">Reference proteome</keyword>
<keyword evidence="6" id="KW-0458">Lysosome</keyword>
<dbReference type="FunFam" id="3.20.20.80:FF:000250">
    <property type="entry name" value="Probable di-N-acetylchitobiase 1"/>
    <property type="match status" value="1"/>
</dbReference>
<dbReference type="SMART" id="SM00636">
    <property type="entry name" value="Glyco_18"/>
    <property type="match status" value="1"/>
</dbReference>
<dbReference type="GO" id="GO:0008061">
    <property type="term" value="F:chitin binding"/>
    <property type="evidence" value="ECO:0007669"/>
    <property type="project" value="InterPro"/>
</dbReference>
<dbReference type="PROSITE" id="PS51910">
    <property type="entry name" value="GH18_2"/>
    <property type="match status" value="1"/>
</dbReference>
<dbReference type="GO" id="GO:0009313">
    <property type="term" value="P:oligosaccharide catabolic process"/>
    <property type="evidence" value="ECO:0007669"/>
    <property type="project" value="TreeGrafter"/>
</dbReference>
<reference evidence="11 12" key="1">
    <citation type="journal article" date="2018" name="Genome Biol. Evol.">
        <title>Multiple Roots of Fruiting Body Formation in Amoebozoa.</title>
        <authorList>
            <person name="Hillmann F."/>
            <person name="Forbes G."/>
            <person name="Novohradska S."/>
            <person name="Ferling I."/>
            <person name="Riege K."/>
            <person name="Groth M."/>
            <person name="Westermann M."/>
            <person name="Marz M."/>
            <person name="Spaller T."/>
            <person name="Winckler T."/>
            <person name="Schaap P."/>
            <person name="Glockner G."/>
        </authorList>
    </citation>
    <scope>NUCLEOTIDE SEQUENCE [LARGE SCALE GENOMIC DNA]</scope>
    <source>
        <strain evidence="11 12">Jena</strain>
    </source>
</reference>
<evidence type="ECO:0000313" key="11">
    <source>
        <dbReference type="EMBL" id="PRP89148.1"/>
    </source>
</evidence>
<dbReference type="Proteomes" id="UP000241769">
    <property type="component" value="Unassembled WGS sequence"/>
</dbReference>
<name>A0A2P6NYZ9_9EUKA</name>
<dbReference type="Pfam" id="PF00704">
    <property type="entry name" value="Glyco_hydro_18"/>
    <property type="match status" value="1"/>
</dbReference>
<proteinExistence type="inferred from homology"/>
<evidence type="ECO:0000313" key="12">
    <source>
        <dbReference type="Proteomes" id="UP000241769"/>
    </source>
</evidence>
<keyword evidence="7" id="KW-0326">Glycosidase</keyword>
<evidence type="ECO:0000256" key="4">
    <source>
        <dbReference type="ARBA" id="ARBA00022801"/>
    </source>
</evidence>
<keyword evidence="5" id="KW-0325">Glycoprotein</keyword>
<dbReference type="FunFam" id="3.10.50.10:FF:000006">
    <property type="entry name" value="Chitobiase, di-N-acetyl"/>
    <property type="match status" value="1"/>
</dbReference>
<gene>
    <name evidence="11" type="ORF">PROFUN_01868</name>
</gene>
<feature type="chain" id="PRO_5015129233" evidence="9">
    <location>
        <begin position="20"/>
        <end position="479"/>
    </location>
</feature>
<dbReference type="InterPro" id="IPR051887">
    <property type="entry name" value="GH18_Domain-Containing"/>
</dbReference>
<evidence type="ECO:0000256" key="7">
    <source>
        <dbReference type="ARBA" id="ARBA00023295"/>
    </source>
</evidence>
<dbReference type="EMBL" id="MDYQ01000005">
    <property type="protein sequence ID" value="PRP89148.1"/>
    <property type="molecule type" value="Genomic_DNA"/>
</dbReference>
<evidence type="ECO:0000259" key="10">
    <source>
        <dbReference type="PROSITE" id="PS51910"/>
    </source>
</evidence>
<dbReference type="SUPFAM" id="SSF51445">
    <property type="entry name" value="(Trans)glycosidases"/>
    <property type="match status" value="1"/>
</dbReference>
<comment type="caution">
    <text evidence="11">The sequence shown here is derived from an EMBL/GenBank/DDBJ whole genome shotgun (WGS) entry which is preliminary data.</text>
</comment>
<dbReference type="OrthoDB" id="16630at2759"/>
<evidence type="ECO:0000256" key="1">
    <source>
        <dbReference type="ARBA" id="ARBA00004371"/>
    </source>
</evidence>
<dbReference type="AlphaFoldDB" id="A0A2P6NYZ9"/>
<dbReference type="InterPro" id="IPR017853">
    <property type="entry name" value="GH"/>
</dbReference>